<protein>
    <submittedName>
        <fullName evidence="1">Uncharacterized protein</fullName>
    </submittedName>
</protein>
<dbReference type="Proteomes" id="UP000276133">
    <property type="component" value="Unassembled WGS sequence"/>
</dbReference>
<gene>
    <name evidence="1" type="ORF">BpHYR1_044249</name>
</gene>
<reference evidence="1 2" key="1">
    <citation type="journal article" date="2018" name="Sci. Rep.">
        <title>Genomic signatures of local adaptation to the degree of environmental predictability in rotifers.</title>
        <authorList>
            <person name="Franch-Gras L."/>
            <person name="Hahn C."/>
            <person name="Garcia-Roger E.M."/>
            <person name="Carmona M.J."/>
            <person name="Serra M."/>
            <person name="Gomez A."/>
        </authorList>
    </citation>
    <scope>NUCLEOTIDE SEQUENCE [LARGE SCALE GENOMIC DNA]</scope>
    <source>
        <strain evidence="1">HYR1</strain>
    </source>
</reference>
<dbReference type="AlphaFoldDB" id="A0A3M7QVC7"/>
<sequence length="169" mass="19633">MFNSFEISFMEMIVYEIIFFNRLKRISHYKIRFFDPLELLFQYTVLLFFMVLTDNCVILHSTFIPTLLVHVNHLGITIKIFGKNLPCLKDIDNHINNSFKFFNLHLIVEKLGLVGKVNHSSLIMRTVLVLGSFRNSICSDLVNLCLTFEILDSSDESLERIVPLGNSEQ</sequence>
<comment type="caution">
    <text evidence="1">The sequence shown here is derived from an EMBL/GenBank/DDBJ whole genome shotgun (WGS) entry which is preliminary data.</text>
</comment>
<organism evidence="1 2">
    <name type="scientific">Brachionus plicatilis</name>
    <name type="common">Marine rotifer</name>
    <name type="synonym">Brachionus muelleri</name>
    <dbReference type="NCBI Taxonomy" id="10195"/>
    <lineage>
        <taxon>Eukaryota</taxon>
        <taxon>Metazoa</taxon>
        <taxon>Spiralia</taxon>
        <taxon>Gnathifera</taxon>
        <taxon>Rotifera</taxon>
        <taxon>Eurotatoria</taxon>
        <taxon>Monogononta</taxon>
        <taxon>Pseudotrocha</taxon>
        <taxon>Ploima</taxon>
        <taxon>Brachionidae</taxon>
        <taxon>Brachionus</taxon>
    </lineage>
</organism>
<name>A0A3M7QVC7_BRAPC</name>
<evidence type="ECO:0000313" key="1">
    <source>
        <dbReference type="EMBL" id="RNA14905.1"/>
    </source>
</evidence>
<accession>A0A3M7QVC7</accession>
<proteinExistence type="predicted"/>
<dbReference type="EMBL" id="REGN01005092">
    <property type="protein sequence ID" value="RNA14905.1"/>
    <property type="molecule type" value="Genomic_DNA"/>
</dbReference>
<keyword evidence="2" id="KW-1185">Reference proteome</keyword>
<evidence type="ECO:0000313" key="2">
    <source>
        <dbReference type="Proteomes" id="UP000276133"/>
    </source>
</evidence>